<feature type="region of interest" description="Disordered" evidence="1">
    <location>
        <begin position="44"/>
        <end position="98"/>
    </location>
</feature>
<organism evidence="2 3">
    <name type="scientific">Zoogloea oryzae</name>
    <dbReference type="NCBI Taxonomy" id="310767"/>
    <lineage>
        <taxon>Bacteria</taxon>
        <taxon>Pseudomonadati</taxon>
        <taxon>Pseudomonadota</taxon>
        <taxon>Betaproteobacteria</taxon>
        <taxon>Rhodocyclales</taxon>
        <taxon>Zoogloeaceae</taxon>
        <taxon>Zoogloea</taxon>
    </lineage>
</organism>
<evidence type="ECO:0000313" key="3">
    <source>
        <dbReference type="Proteomes" id="UP001157167"/>
    </source>
</evidence>
<comment type="caution">
    <text evidence="2">The sequence shown here is derived from an EMBL/GenBank/DDBJ whole genome shotgun (WGS) entry which is preliminary data.</text>
</comment>
<accession>A0ABQ6F7F5</accession>
<dbReference type="Proteomes" id="UP001157167">
    <property type="component" value="Unassembled WGS sequence"/>
</dbReference>
<evidence type="ECO:0000256" key="1">
    <source>
        <dbReference type="SAM" id="MobiDB-lite"/>
    </source>
</evidence>
<sequence>MTTEIYMDERDWEPGGIYYDGPCYTPEEDDEDYDDSDVEVHDTYEAEHDYGGYDDDDRDTYEAPAPRRQTYQAPVRQKLTTLKMPRPVRARRDIDNEF</sequence>
<dbReference type="EMBL" id="BSPX01000009">
    <property type="protein sequence ID" value="GLT21493.1"/>
    <property type="molecule type" value="Genomic_DNA"/>
</dbReference>
<evidence type="ECO:0000313" key="2">
    <source>
        <dbReference type="EMBL" id="GLT21493.1"/>
    </source>
</evidence>
<gene>
    <name evidence="2" type="ORF">GCM10007933_09450</name>
</gene>
<protein>
    <submittedName>
        <fullName evidence="2">Uncharacterized protein</fullName>
    </submittedName>
</protein>
<name>A0ABQ6F7F5_9RHOO</name>
<proteinExistence type="predicted"/>
<reference evidence="3" key="1">
    <citation type="journal article" date="2019" name="Int. J. Syst. Evol. Microbiol.">
        <title>The Global Catalogue of Microorganisms (GCM) 10K type strain sequencing project: providing services to taxonomists for standard genome sequencing and annotation.</title>
        <authorList>
            <consortium name="The Broad Institute Genomics Platform"/>
            <consortium name="The Broad Institute Genome Sequencing Center for Infectious Disease"/>
            <person name="Wu L."/>
            <person name="Ma J."/>
        </authorList>
    </citation>
    <scope>NUCLEOTIDE SEQUENCE [LARGE SCALE GENOMIC DNA]</scope>
    <source>
        <strain evidence="3">NBRC 102407</strain>
    </source>
</reference>
<keyword evidence="3" id="KW-1185">Reference proteome</keyword>